<dbReference type="PANTHER" id="PTHR21600">
    <property type="entry name" value="MITOCHONDRIAL RNA PSEUDOURIDINE SYNTHASE"/>
    <property type="match status" value="1"/>
</dbReference>
<dbReference type="Gene3D" id="3.10.290.10">
    <property type="entry name" value="RNA-binding S4 domain"/>
    <property type="match status" value="1"/>
</dbReference>
<comment type="similarity">
    <text evidence="1">Belongs to the pseudouridine synthase RluA family.</text>
</comment>
<dbReference type="SUPFAM" id="SSF55120">
    <property type="entry name" value="Pseudouridine synthase"/>
    <property type="match status" value="1"/>
</dbReference>
<dbReference type="GO" id="GO:0000455">
    <property type="term" value="P:enzyme-directed rRNA pseudouridine synthesis"/>
    <property type="evidence" value="ECO:0007669"/>
    <property type="project" value="UniProtKB-ARBA"/>
</dbReference>
<sequence>MRLSARLSEIYGISRRNAKKYITGGRVSLNGKIIRKDIEDAEDENPLLKLRPAEQVTDADSFVISIKDNVIFYYKPPFIHSERHTPEDCTTISDLVPETHRLISRLDYETDGILAAVESEAEIHELGKVYIAVVEGMFPDALNMDNAIDAAKRKKVKVLDHKGETPVEFSRRSILHGCSVVQAELKQANRHQLRAYLAHLGFPIIGDKLYGGRDFPRLMLHCEYTSVNKIEETSKRSDNFLDYFSNHI</sequence>
<evidence type="ECO:0000256" key="1">
    <source>
        <dbReference type="ARBA" id="ARBA00010876"/>
    </source>
</evidence>
<dbReference type="InterPro" id="IPR050188">
    <property type="entry name" value="RluA_PseudoU_synthase"/>
</dbReference>
<dbReference type="CDD" id="cd00165">
    <property type="entry name" value="S4"/>
    <property type="match status" value="1"/>
</dbReference>
<dbReference type="KEGG" id="gtl:EP073_08125"/>
<dbReference type="InterPro" id="IPR020103">
    <property type="entry name" value="PsdUridine_synth_cat_dom_sf"/>
</dbReference>
<accession>A0A3R5UWJ9</accession>
<proteinExistence type="inferred from homology"/>
<evidence type="ECO:0000256" key="2">
    <source>
        <dbReference type="ARBA" id="ARBA00023235"/>
    </source>
</evidence>
<evidence type="ECO:0000256" key="3">
    <source>
        <dbReference type="PROSITE-ProRule" id="PRU00182"/>
    </source>
</evidence>
<dbReference type="GO" id="GO:0120159">
    <property type="term" value="F:rRNA pseudouridine synthase activity"/>
    <property type="evidence" value="ECO:0007669"/>
    <property type="project" value="UniProtKB-ARBA"/>
</dbReference>
<dbReference type="PANTHER" id="PTHR21600:SF87">
    <property type="entry name" value="RNA PSEUDOURIDYLATE SYNTHASE DOMAIN-CONTAINING PROTEIN 1"/>
    <property type="match status" value="1"/>
</dbReference>
<keyword evidence="3" id="KW-0694">RNA-binding</keyword>
<gene>
    <name evidence="5" type="ORF">EP073_08125</name>
</gene>
<dbReference type="InterPro" id="IPR036986">
    <property type="entry name" value="S4_RNA-bd_sf"/>
</dbReference>
<dbReference type="SUPFAM" id="SSF55174">
    <property type="entry name" value="Alpha-L RNA-binding motif"/>
    <property type="match status" value="1"/>
</dbReference>
<keyword evidence="6" id="KW-1185">Reference proteome</keyword>
<dbReference type="Proteomes" id="UP000287502">
    <property type="component" value="Chromosome"/>
</dbReference>
<organism evidence="5 6">
    <name type="scientific">Geovibrio thiophilus</name>
    <dbReference type="NCBI Taxonomy" id="139438"/>
    <lineage>
        <taxon>Bacteria</taxon>
        <taxon>Pseudomonadati</taxon>
        <taxon>Deferribacterota</taxon>
        <taxon>Deferribacteres</taxon>
        <taxon>Deferribacterales</taxon>
        <taxon>Geovibrionaceae</taxon>
        <taxon>Geovibrio</taxon>
    </lineage>
</organism>
<dbReference type="OrthoDB" id="128480at2"/>
<dbReference type="Gene3D" id="3.30.2350.10">
    <property type="entry name" value="Pseudouridine synthase"/>
    <property type="match status" value="1"/>
</dbReference>
<dbReference type="InterPro" id="IPR002942">
    <property type="entry name" value="S4_RNA-bd"/>
</dbReference>
<dbReference type="Pfam" id="PF00849">
    <property type="entry name" value="PseudoU_synth_2"/>
    <property type="match status" value="1"/>
</dbReference>
<dbReference type="PROSITE" id="PS50889">
    <property type="entry name" value="S4"/>
    <property type="match status" value="1"/>
</dbReference>
<dbReference type="EMBL" id="CP035108">
    <property type="protein sequence ID" value="QAR34495.1"/>
    <property type="molecule type" value="Genomic_DNA"/>
</dbReference>
<name>A0A3R5UWJ9_9BACT</name>
<protein>
    <recommendedName>
        <fullName evidence="4">RNA-binding S4 domain-containing protein</fullName>
    </recommendedName>
</protein>
<reference evidence="5 6" key="1">
    <citation type="submission" date="2019-01" db="EMBL/GenBank/DDBJ databases">
        <title>Geovibrio thiophilus DSM 11263, complete genome.</title>
        <authorList>
            <person name="Spring S."/>
            <person name="Bunk B."/>
            <person name="Sproer C."/>
        </authorList>
    </citation>
    <scope>NUCLEOTIDE SEQUENCE [LARGE SCALE GENOMIC DNA]</scope>
    <source>
        <strain evidence="5 6">DSM 11263</strain>
    </source>
</reference>
<keyword evidence="2" id="KW-0413">Isomerase</keyword>
<dbReference type="GO" id="GO:0003723">
    <property type="term" value="F:RNA binding"/>
    <property type="evidence" value="ECO:0007669"/>
    <property type="project" value="UniProtKB-KW"/>
</dbReference>
<evidence type="ECO:0000313" key="6">
    <source>
        <dbReference type="Proteomes" id="UP000287502"/>
    </source>
</evidence>
<evidence type="ECO:0000313" key="5">
    <source>
        <dbReference type="EMBL" id="QAR34495.1"/>
    </source>
</evidence>
<dbReference type="SMART" id="SM00363">
    <property type="entry name" value="S4"/>
    <property type="match status" value="1"/>
</dbReference>
<feature type="domain" description="RNA-binding S4" evidence="4">
    <location>
        <begin position="1"/>
        <end position="76"/>
    </location>
</feature>
<dbReference type="AlphaFoldDB" id="A0A3R5UWJ9"/>
<dbReference type="InterPro" id="IPR006145">
    <property type="entry name" value="PsdUridine_synth_RsuA/RluA"/>
</dbReference>
<dbReference type="RefSeq" id="WP_128467800.1">
    <property type="nucleotide sequence ID" value="NZ_CP035108.1"/>
</dbReference>
<evidence type="ECO:0000259" key="4">
    <source>
        <dbReference type="SMART" id="SM00363"/>
    </source>
</evidence>